<proteinExistence type="inferred from homology"/>
<feature type="domain" description="Anti-proliferative protein" evidence="3">
    <location>
        <begin position="34"/>
        <end position="114"/>
    </location>
</feature>
<accession>A0A1Y1XA44</accession>
<dbReference type="GO" id="GO:0005737">
    <property type="term" value="C:cytoplasm"/>
    <property type="evidence" value="ECO:0007669"/>
    <property type="project" value="TreeGrafter"/>
</dbReference>
<dbReference type="GO" id="GO:0005634">
    <property type="term" value="C:nucleus"/>
    <property type="evidence" value="ECO:0007669"/>
    <property type="project" value="TreeGrafter"/>
</dbReference>
<dbReference type="PANTHER" id="PTHR22978:SF22">
    <property type="entry name" value="BTG FAMILY PROTEIN"/>
    <property type="match status" value="1"/>
</dbReference>
<feature type="compositionally biased region" description="Low complexity" evidence="2">
    <location>
        <begin position="306"/>
        <end position="315"/>
    </location>
</feature>
<dbReference type="InterPro" id="IPR002087">
    <property type="entry name" value="Anti_prolifrtn"/>
</dbReference>
<protein>
    <recommendedName>
        <fullName evidence="3">Anti-proliferative protein domain-containing protein</fullName>
    </recommendedName>
</protein>
<dbReference type="SUPFAM" id="SSF160696">
    <property type="entry name" value="BTG domain-like"/>
    <property type="match status" value="1"/>
</dbReference>
<comment type="similarity">
    <text evidence="1">Belongs to the BTG family.</text>
</comment>
<dbReference type="EMBL" id="MCFG01000091">
    <property type="protein sequence ID" value="ORX82608.1"/>
    <property type="molecule type" value="Genomic_DNA"/>
</dbReference>
<feature type="compositionally biased region" description="Low complexity" evidence="2">
    <location>
        <begin position="244"/>
        <end position="273"/>
    </location>
</feature>
<dbReference type="AlphaFoldDB" id="A0A1Y1XA44"/>
<evidence type="ECO:0000313" key="5">
    <source>
        <dbReference type="Proteomes" id="UP000193944"/>
    </source>
</evidence>
<dbReference type="Pfam" id="PF07742">
    <property type="entry name" value="BTG"/>
    <property type="match status" value="1"/>
</dbReference>
<dbReference type="OrthoDB" id="2149170at2759"/>
<dbReference type="Gene3D" id="3.90.640.90">
    <property type="entry name" value="Anti-proliferative protein, N-terminal domain"/>
    <property type="match status" value="1"/>
</dbReference>
<dbReference type="PANTHER" id="PTHR22978">
    <property type="entry name" value="B-CELL TRANSLOCATION GENE"/>
    <property type="match status" value="1"/>
</dbReference>
<comment type="caution">
    <text evidence="4">The sequence shown here is derived from an EMBL/GenBank/DDBJ whole genome shotgun (WGS) entry which is preliminary data.</text>
</comment>
<feature type="compositionally biased region" description="Basic residues" evidence="2">
    <location>
        <begin position="293"/>
        <end position="303"/>
    </location>
</feature>
<feature type="region of interest" description="Disordered" evidence="2">
    <location>
        <begin position="233"/>
        <end position="358"/>
    </location>
</feature>
<dbReference type="Proteomes" id="UP000193944">
    <property type="component" value="Unassembled WGS sequence"/>
</dbReference>
<sequence>MAKNNGNKASKAKKNAAKNNGLVLSSSTNSKKKMYQEISMVCDFFCRYLINSNMFTLEQILNFKTNLRTILTKKYKQYTWDKRNPLKGNACRSILILKSTLDPILVVAGYKSGFLKMNEEDLHLKSEQDEEIISNLNTSISNFSNIIKITPPPEYDEDSSEESPKRLSFLENSPSLNATIKANTLEKGKTPISYETFKNIFLTKGELVLWCDPGSVSYSLDDGQIVTLYDKEKEKAEHKKNSPKNKSPSPNIKSTGKPSPSSSISPYLSKSESNSTISKKSPLLLPEAALSKKDKKKNKKKDRKNSIINSNNGNSPASKPKTSPQLNKKNAKIQANQTLGNDTLKNTTFDNSLMLPPPYSPEIKNVPLSKTRHMSFSSVPPIYANGVLLNPEVTNTNYNFFSLGREKKINNVEYSPEFTGANLFNRRNSFLSSIPNNNEMISNGNIINSYNENYRNTIFSTVNQASPASNRVSSNFTEKPHPFIDLLSRSAVIV</sequence>
<reference evidence="4 5" key="1">
    <citation type="submission" date="2016-08" db="EMBL/GenBank/DDBJ databases">
        <title>A Parts List for Fungal Cellulosomes Revealed by Comparative Genomics.</title>
        <authorList>
            <consortium name="DOE Joint Genome Institute"/>
            <person name="Haitjema C.H."/>
            <person name="Gilmore S.P."/>
            <person name="Henske J.K."/>
            <person name="Solomon K.V."/>
            <person name="De Groot R."/>
            <person name="Kuo A."/>
            <person name="Mondo S.J."/>
            <person name="Salamov A.A."/>
            <person name="Labutti K."/>
            <person name="Zhao Z."/>
            <person name="Chiniquy J."/>
            <person name="Barry K."/>
            <person name="Brewer H.M."/>
            <person name="Purvine S.O."/>
            <person name="Wright A.T."/>
            <person name="Boxma B."/>
            <person name="Van Alen T."/>
            <person name="Hackstein J.H."/>
            <person name="Baker S.E."/>
            <person name="Grigoriev I.V."/>
            <person name="O'Malley M.A."/>
        </authorList>
    </citation>
    <scope>NUCLEOTIDE SEQUENCE [LARGE SCALE GENOMIC DNA]</scope>
    <source>
        <strain evidence="4 5">S4</strain>
    </source>
</reference>
<name>A0A1Y1XA44_9FUNG</name>
<evidence type="ECO:0000256" key="1">
    <source>
        <dbReference type="ARBA" id="ARBA00007989"/>
    </source>
</evidence>
<evidence type="ECO:0000313" key="4">
    <source>
        <dbReference type="EMBL" id="ORX82608.1"/>
    </source>
</evidence>
<keyword evidence="5" id="KW-1185">Reference proteome</keyword>
<dbReference type="InterPro" id="IPR036054">
    <property type="entry name" value="BTG-like_sf"/>
</dbReference>
<organism evidence="4 5">
    <name type="scientific">Anaeromyces robustus</name>
    <dbReference type="NCBI Taxonomy" id="1754192"/>
    <lineage>
        <taxon>Eukaryota</taxon>
        <taxon>Fungi</taxon>
        <taxon>Fungi incertae sedis</taxon>
        <taxon>Chytridiomycota</taxon>
        <taxon>Chytridiomycota incertae sedis</taxon>
        <taxon>Neocallimastigomycetes</taxon>
        <taxon>Neocallimastigales</taxon>
        <taxon>Neocallimastigaceae</taxon>
        <taxon>Anaeromyces</taxon>
    </lineage>
</organism>
<dbReference type="InterPro" id="IPR033332">
    <property type="entry name" value="BTG"/>
</dbReference>
<gene>
    <name evidence="4" type="ORF">BCR32DRAFT_267539</name>
</gene>
<reference evidence="4 5" key="2">
    <citation type="submission" date="2016-08" db="EMBL/GenBank/DDBJ databases">
        <title>Pervasive Adenine N6-methylation of Active Genes in Fungi.</title>
        <authorList>
            <consortium name="DOE Joint Genome Institute"/>
            <person name="Mondo S.J."/>
            <person name="Dannebaum R.O."/>
            <person name="Kuo R.C."/>
            <person name="Labutti K."/>
            <person name="Haridas S."/>
            <person name="Kuo A."/>
            <person name="Salamov A."/>
            <person name="Ahrendt S.R."/>
            <person name="Lipzen A."/>
            <person name="Sullivan W."/>
            <person name="Andreopoulos W.B."/>
            <person name="Clum A."/>
            <person name="Lindquist E."/>
            <person name="Daum C."/>
            <person name="Ramamoorthy G.K."/>
            <person name="Gryganskyi A."/>
            <person name="Culley D."/>
            <person name="Magnuson J.K."/>
            <person name="James T.Y."/>
            <person name="O'Malley M.A."/>
            <person name="Stajich J.E."/>
            <person name="Spatafora J.W."/>
            <person name="Visel A."/>
            <person name="Grigoriev I.V."/>
        </authorList>
    </citation>
    <scope>NUCLEOTIDE SEQUENCE [LARGE SCALE GENOMIC DNA]</scope>
    <source>
        <strain evidence="4 5">S4</strain>
    </source>
</reference>
<evidence type="ECO:0000256" key="2">
    <source>
        <dbReference type="SAM" id="MobiDB-lite"/>
    </source>
</evidence>
<evidence type="ECO:0000259" key="3">
    <source>
        <dbReference type="Pfam" id="PF07742"/>
    </source>
</evidence>
<feature type="compositionally biased region" description="Polar residues" evidence="2">
    <location>
        <begin position="316"/>
        <end position="351"/>
    </location>
</feature>